<evidence type="ECO:0000313" key="3">
    <source>
        <dbReference type="Proteomes" id="UP000308197"/>
    </source>
</evidence>
<dbReference type="Gene3D" id="2.60.40.420">
    <property type="entry name" value="Cupredoxins - blue copper proteins"/>
    <property type="match status" value="1"/>
</dbReference>
<dbReference type="EMBL" id="ML212235">
    <property type="protein sequence ID" value="TFK78967.1"/>
    <property type="molecule type" value="Genomic_DNA"/>
</dbReference>
<evidence type="ECO:0000313" key="2">
    <source>
        <dbReference type="EMBL" id="TFK78967.1"/>
    </source>
</evidence>
<organism evidence="2 3">
    <name type="scientific">Polyporus arcularius HHB13444</name>
    <dbReference type="NCBI Taxonomy" id="1314778"/>
    <lineage>
        <taxon>Eukaryota</taxon>
        <taxon>Fungi</taxon>
        <taxon>Dikarya</taxon>
        <taxon>Basidiomycota</taxon>
        <taxon>Agaricomycotina</taxon>
        <taxon>Agaricomycetes</taxon>
        <taxon>Polyporales</taxon>
        <taxon>Polyporaceae</taxon>
        <taxon>Polyporus</taxon>
    </lineage>
</organism>
<evidence type="ECO:0008006" key="4">
    <source>
        <dbReference type="Google" id="ProtNLM"/>
    </source>
</evidence>
<dbReference type="InParanoid" id="A0A5C3NQU6"/>
<reference evidence="2 3" key="1">
    <citation type="journal article" date="2019" name="Nat. Ecol. Evol.">
        <title>Megaphylogeny resolves global patterns of mushroom evolution.</title>
        <authorList>
            <person name="Varga T."/>
            <person name="Krizsan K."/>
            <person name="Foldi C."/>
            <person name="Dima B."/>
            <person name="Sanchez-Garcia M."/>
            <person name="Sanchez-Ramirez S."/>
            <person name="Szollosi G.J."/>
            <person name="Szarkandi J.G."/>
            <person name="Papp V."/>
            <person name="Albert L."/>
            <person name="Andreopoulos W."/>
            <person name="Angelini C."/>
            <person name="Antonin V."/>
            <person name="Barry K.W."/>
            <person name="Bougher N.L."/>
            <person name="Buchanan P."/>
            <person name="Buyck B."/>
            <person name="Bense V."/>
            <person name="Catcheside P."/>
            <person name="Chovatia M."/>
            <person name="Cooper J."/>
            <person name="Damon W."/>
            <person name="Desjardin D."/>
            <person name="Finy P."/>
            <person name="Geml J."/>
            <person name="Haridas S."/>
            <person name="Hughes K."/>
            <person name="Justo A."/>
            <person name="Karasinski D."/>
            <person name="Kautmanova I."/>
            <person name="Kiss B."/>
            <person name="Kocsube S."/>
            <person name="Kotiranta H."/>
            <person name="LaButti K.M."/>
            <person name="Lechner B.E."/>
            <person name="Liimatainen K."/>
            <person name="Lipzen A."/>
            <person name="Lukacs Z."/>
            <person name="Mihaltcheva S."/>
            <person name="Morgado L.N."/>
            <person name="Niskanen T."/>
            <person name="Noordeloos M.E."/>
            <person name="Ohm R.A."/>
            <person name="Ortiz-Santana B."/>
            <person name="Ovrebo C."/>
            <person name="Racz N."/>
            <person name="Riley R."/>
            <person name="Savchenko A."/>
            <person name="Shiryaev A."/>
            <person name="Soop K."/>
            <person name="Spirin V."/>
            <person name="Szebenyi C."/>
            <person name="Tomsovsky M."/>
            <person name="Tulloss R.E."/>
            <person name="Uehling J."/>
            <person name="Grigoriev I.V."/>
            <person name="Vagvolgyi C."/>
            <person name="Papp T."/>
            <person name="Martin F.M."/>
            <person name="Miettinen O."/>
            <person name="Hibbett D.S."/>
            <person name="Nagy L.G."/>
        </authorList>
    </citation>
    <scope>NUCLEOTIDE SEQUENCE [LARGE SCALE GENOMIC DNA]</scope>
    <source>
        <strain evidence="2 3">HHB13444</strain>
    </source>
</reference>
<gene>
    <name evidence="2" type="ORF">K466DRAFT_506425</name>
</gene>
<accession>A0A5C3NQU6</accession>
<feature type="chain" id="PRO_5022760521" description="Plastocyanin-like domain-containing protein" evidence="1">
    <location>
        <begin position="24"/>
        <end position="74"/>
    </location>
</feature>
<protein>
    <recommendedName>
        <fullName evidence="4">Plastocyanin-like domain-containing protein</fullName>
    </recommendedName>
</protein>
<sequence>MSKFQSLVAFVALTLASSRLAAAAIGPVADLTISNADISPDGFTRAAVVVNNVFPGPLITGNKVRAIISNSGFI</sequence>
<feature type="signal peptide" evidence="1">
    <location>
        <begin position="1"/>
        <end position="23"/>
    </location>
</feature>
<dbReference type="InterPro" id="IPR008972">
    <property type="entry name" value="Cupredoxin"/>
</dbReference>
<keyword evidence="3" id="KW-1185">Reference proteome</keyword>
<proteinExistence type="predicted"/>
<dbReference type="STRING" id="1314778.A0A5C3NQU6"/>
<dbReference type="AlphaFoldDB" id="A0A5C3NQU6"/>
<dbReference type="Proteomes" id="UP000308197">
    <property type="component" value="Unassembled WGS sequence"/>
</dbReference>
<evidence type="ECO:0000256" key="1">
    <source>
        <dbReference type="SAM" id="SignalP"/>
    </source>
</evidence>
<name>A0A5C3NQU6_9APHY</name>
<keyword evidence="1" id="KW-0732">Signal</keyword>